<protein>
    <submittedName>
        <fullName evidence="1">Transcriptional regulator</fullName>
    </submittedName>
</protein>
<dbReference type="WBParaSite" id="SCUD_0002207301-mRNA-1">
    <property type="protein sequence ID" value="SCUD_0002207301-mRNA-1"/>
    <property type="gene ID" value="SCUD_0002207301"/>
</dbReference>
<sequence length="33" mass="3426">MLFTNCNEVKSCVGLLNELSAGIGLLITGRGSD</sequence>
<dbReference type="AlphaFoldDB" id="A0A183L412"/>
<organism evidence="1">
    <name type="scientific">Schistosoma curassoni</name>
    <dbReference type="NCBI Taxonomy" id="6186"/>
    <lineage>
        <taxon>Eukaryota</taxon>
        <taxon>Metazoa</taxon>
        <taxon>Spiralia</taxon>
        <taxon>Lophotrochozoa</taxon>
        <taxon>Platyhelminthes</taxon>
        <taxon>Trematoda</taxon>
        <taxon>Digenea</taxon>
        <taxon>Strigeidida</taxon>
        <taxon>Schistosomatoidea</taxon>
        <taxon>Schistosomatidae</taxon>
        <taxon>Schistosoma</taxon>
    </lineage>
</organism>
<proteinExistence type="predicted"/>
<accession>A0A183L412</accession>
<name>A0A183L412_9TREM</name>
<evidence type="ECO:0000313" key="1">
    <source>
        <dbReference type="WBParaSite" id="SCUD_0002207301-mRNA-1"/>
    </source>
</evidence>
<reference evidence="1" key="1">
    <citation type="submission" date="2016-06" db="UniProtKB">
        <authorList>
            <consortium name="WormBaseParasite"/>
        </authorList>
    </citation>
    <scope>IDENTIFICATION</scope>
</reference>